<organism evidence="2 3">
    <name type="scientific">Wickerhamomyces ciferrii (strain ATCC 14091 / BCRC 22168 / CBS 111 / JCM 3599 / NBRC 0793 / NRRL Y-1031 F-60-10)</name>
    <name type="common">Yeast</name>
    <name type="synonym">Pichia ciferrii</name>
    <dbReference type="NCBI Taxonomy" id="1206466"/>
    <lineage>
        <taxon>Eukaryota</taxon>
        <taxon>Fungi</taxon>
        <taxon>Dikarya</taxon>
        <taxon>Ascomycota</taxon>
        <taxon>Saccharomycotina</taxon>
        <taxon>Saccharomycetes</taxon>
        <taxon>Phaffomycetales</taxon>
        <taxon>Wickerhamomycetaceae</taxon>
        <taxon>Wickerhamomyces</taxon>
    </lineage>
</organism>
<protein>
    <submittedName>
        <fullName evidence="2">Uncharacterized protein</fullName>
    </submittedName>
</protein>
<sequence>MSKDYQSLNRFIKDGVKQIRTPFKLDDDLLDICQDTYDNDSKHLNPRELSRILKEEILDNEEFLQFFKDLELPINLQSDYKLYSLGDLIEQILTLPEIDTSSSKKISNLNKLKYDEYNNKRIQLITKIQKLQQLKEETQLLKNYNELLNIKLNGGDGINSNIRQNTLHKNNTELSNEITKLKINLQRFQTFDKNKKEKFQKILKNEYP</sequence>
<comment type="caution">
    <text evidence="2">The sequence shown here is derived from an EMBL/GenBank/DDBJ whole genome shotgun (WGS) entry which is preliminary data.</text>
</comment>
<dbReference type="HOGENOM" id="CLU_1321816_0_0_1"/>
<keyword evidence="1" id="KW-0175">Coiled coil</keyword>
<evidence type="ECO:0000313" key="2">
    <source>
        <dbReference type="EMBL" id="CCH42658.1"/>
    </source>
</evidence>
<dbReference type="AlphaFoldDB" id="K0KNF5"/>
<evidence type="ECO:0000256" key="1">
    <source>
        <dbReference type="SAM" id="Coils"/>
    </source>
</evidence>
<reference evidence="2 3" key="1">
    <citation type="journal article" date="2012" name="Eukaryot. Cell">
        <title>Draft genome sequence of Wickerhamomyces ciferrii NRRL Y-1031 F-60-10.</title>
        <authorList>
            <person name="Schneider J."/>
            <person name="Andrea H."/>
            <person name="Blom J."/>
            <person name="Jaenicke S."/>
            <person name="Ruckert C."/>
            <person name="Schorsch C."/>
            <person name="Szczepanowski R."/>
            <person name="Farwick M."/>
            <person name="Goesmann A."/>
            <person name="Puhler A."/>
            <person name="Schaffer S."/>
            <person name="Tauch A."/>
            <person name="Kohler T."/>
            <person name="Brinkrolf K."/>
        </authorList>
    </citation>
    <scope>NUCLEOTIDE SEQUENCE [LARGE SCALE GENOMIC DNA]</scope>
    <source>
        <strain evidence="3">ATCC 14091 / BCRC 22168 / CBS 111 / JCM 3599 / NBRC 0793 / NRRL Y-1031 F-60-10</strain>
    </source>
</reference>
<dbReference type="FunCoup" id="K0KNF5">
    <property type="interactions" value="48"/>
</dbReference>
<evidence type="ECO:0000313" key="3">
    <source>
        <dbReference type="Proteomes" id="UP000009328"/>
    </source>
</evidence>
<dbReference type="EMBL" id="CAIF01000049">
    <property type="protein sequence ID" value="CCH42658.1"/>
    <property type="molecule type" value="Genomic_DNA"/>
</dbReference>
<dbReference type="Proteomes" id="UP000009328">
    <property type="component" value="Unassembled WGS sequence"/>
</dbReference>
<dbReference type="InParanoid" id="K0KNF5"/>
<feature type="coiled-coil region" evidence="1">
    <location>
        <begin position="114"/>
        <end position="151"/>
    </location>
</feature>
<name>K0KNF5_WICCF</name>
<gene>
    <name evidence="2" type="ORF">BN7_2202</name>
</gene>
<accession>K0KNF5</accession>
<proteinExistence type="predicted"/>
<keyword evidence="3" id="KW-1185">Reference proteome</keyword>